<gene>
    <name evidence="7" type="ORF">yc1106_05225</name>
</gene>
<keyword evidence="3 6" id="KW-1133">Transmembrane helix</keyword>
<protein>
    <recommendedName>
        <fullName evidence="9">MFS general substrate transporter</fullName>
    </recommendedName>
</protein>
<dbReference type="GO" id="GO:0022857">
    <property type="term" value="F:transmembrane transporter activity"/>
    <property type="evidence" value="ECO:0007669"/>
    <property type="project" value="InterPro"/>
</dbReference>
<reference evidence="7" key="1">
    <citation type="submission" date="2021-12" db="EMBL/GenBank/DDBJ databases">
        <title>Curvularia clavata genome.</title>
        <authorList>
            <person name="Cao Y."/>
        </authorList>
    </citation>
    <scope>NUCLEOTIDE SEQUENCE</scope>
    <source>
        <strain evidence="7">Yc1106</strain>
    </source>
</reference>
<evidence type="ECO:0000256" key="1">
    <source>
        <dbReference type="ARBA" id="ARBA00004141"/>
    </source>
</evidence>
<sequence length="605" mass="66268">MDIMLSPTGTYSSKAAPLEDPHPEVELAPPLQIEPIVVPRQMSPLSSPPVPEINRLPSISSKTCARPRTASILTSAKRESYNLTGTTFLVTNDGRTLKLPVASESKADPLNWSQRKTAGAFFAIVLFSAVNLCAAQAAGVMLDSIQTTFEHENIAPWLIKALVTGPALFMGIGCLVWVPLSIGLGRRPTILIATMIVLLATLGAAEARSFAQLVVAVCFLGLSEGLGLSLLYKAFLMVIDLTYINQRPRAVSFMWCVAGGFGTSSVALAPVIAHYGQSWRRFYHYWTIPVFVSLLVTFILYPETYFKRPTVAFNGLILMQSATEKLTIYEDREENSSIYRDLPEYPIRKGFAGFRDRIGLSRSPFASWRSAGRCYIQMAYCAANPLLFWVFVASGFNSASMIFIGATNSRILTQPPYNISPEIVGTVYVASGVGALIGLPVCWVITCNGLKRLSQRNHGVLEAEHYLIAYVLPIIVGAFSSLLYGLTVKFQWHPACIYMAYGGHGFSLVMLMTANTLWVAEAFPRWAAPALAVVIGGCYFISWAMSFALVPWVEAHGYLWVGVELMVFQIVGGLVALPVAFWGKGMRQAIAGRWSEDRSGALRPL</sequence>
<dbReference type="GO" id="GO:0005886">
    <property type="term" value="C:plasma membrane"/>
    <property type="evidence" value="ECO:0007669"/>
    <property type="project" value="TreeGrafter"/>
</dbReference>
<feature type="transmembrane region" description="Helical" evidence="6">
    <location>
        <begin position="467"/>
        <end position="486"/>
    </location>
</feature>
<feature type="transmembrane region" description="Helical" evidence="6">
    <location>
        <begin position="386"/>
        <end position="406"/>
    </location>
</feature>
<dbReference type="InterPro" id="IPR036259">
    <property type="entry name" value="MFS_trans_sf"/>
</dbReference>
<dbReference type="AlphaFoldDB" id="A0A9Q8Z7R0"/>
<feature type="transmembrane region" description="Helical" evidence="6">
    <location>
        <begin position="154"/>
        <end position="178"/>
    </location>
</feature>
<dbReference type="Gene3D" id="1.20.1250.20">
    <property type="entry name" value="MFS general substrate transporter like domains"/>
    <property type="match status" value="1"/>
</dbReference>
<keyword evidence="2 6" id="KW-0812">Transmembrane</keyword>
<evidence type="ECO:0000256" key="6">
    <source>
        <dbReference type="SAM" id="Phobius"/>
    </source>
</evidence>
<dbReference type="EMBL" id="CP089276">
    <property type="protein sequence ID" value="USP77951.1"/>
    <property type="molecule type" value="Genomic_DNA"/>
</dbReference>
<proteinExistence type="predicted"/>
<feature type="transmembrane region" description="Helical" evidence="6">
    <location>
        <begin position="282"/>
        <end position="301"/>
    </location>
</feature>
<feature type="transmembrane region" description="Helical" evidence="6">
    <location>
        <begin position="213"/>
        <end position="232"/>
    </location>
</feature>
<feature type="region of interest" description="Disordered" evidence="5">
    <location>
        <begin position="1"/>
        <end position="21"/>
    </location>
</feature>
<dbReference type="InterPro" id="IPR011701">
    <property type="entry name" value="MFS"/>
</dbReference>
<evidence type="ECO:0000256" key="4">
    <source>
        <dbReference type="ARBA" id="ARBA00023136"/>
    </source>
</evidence>
<feature type="transmembrane region" description="Helical" evidence="6">
    <location>
        <begin position="120"/>
        <end position="142"/>
    </location>
</feature>
<dbReference type="Proteomes" id="UP001056012">
    <property type="component" value="Chromosome 3"/>
</dbReference>
<feature type="transmembrane region" description="Helical" evidence="6">
    <location>
        <begin position="530"/>
        <end position="552"/>
    </location>
</feature>
<feature type="transmembrane region" description="Helical" evidence="6">
    <location>
        <begin position="498"/>
        <end position="518"/>
    </location>
</feature>
<dbReference type="Pfam" id="PF07690">
    <property type="entry name" value="MFS_1"/>
    <property type="match status" value="1"/>
</dbReference>
<dbReference type="OrthoDB" id="268400at2759"/>
<evidence type="ECO:0008006" key="9">
    <source>
        <dbReference type="Google" id="ProtNLM"/>
    </source>
</evidence>
<evidence type="ECO:0000256" key="3">
    <source>
        <dbReference type="ARBA" id="ARBA00022989"/>
    </source>
</evidence>
<name>A0A9Q8Z7R0_CURCL</name>
<organism evidence="7 8">
    <name type="scientific">Curvularia clavata</name>
    <dbReference type="NCBI Taxonomy" id="95742"/>
    <lineage>
        <taxon>Eukaryota</taxon>
        <taxon>Fungi</taxon>
        <taxon>Dikarya</taxon>
        <taxon>Ascomycota</taxon>
        <taxon>Pezizomycotina</taxon>
        <taxon>Dothideomycetes</taxon>
        <taxon>Pleosporomycetidae</taxon>
        <taxon>Pleosporales</taxon>
        <taxon>Pleosporineae</taxon>
        <taxon>Pleosporaceae</taxon>
        <taxon>Curvularia</taxon>
    </lineage>
</organism>
<keyword evidence="4 6" id="KW-0472">Membrane</keyword>
<feature type="transmembrane region" description="Helical" evidence="6">
    <location>
        <begin position="426"/>
        <end position="446"/>
    </location>
</feature>
<dbReference type="PANTHER" id="PTHR23502">
    <property type="entry name" value="MAJOR FACILITATOR SUPERFAMILY"/>
    <property type="match status" value="1"/>
</dbReference>
<comment type="subcellular location">
    <subcellularLocation>
        <location evidence="1">Membrane</location>
        <topology evidence="1">Multi-pass membrane protein</topology>
    </subcellularLocation>
</comment>
<dbReference type="SUPFAM" id="SSF103473">
    <property type="entry name" value="MFS general substrate transporter"/>
    <property type="match status" value="1"/>
</dbReference>
<feature type="transmembrane region" description="Helical" evidence="6">
    <location>
        <begin position="253"/>
        <end position="276"/>
    </location>
</feature>
<accession>A0A9Q8Z7R0</accession>
<evidence type="ECO:0000313" key="8">
    <source>
        <dbReference type="Proteomes" id="UP001056012"/>
    </source>
</evidence>
<feature type="transmembrane region" description="Helical" evidence="6">
    <location>
        <begin position="558"/>
        <end position="583"/>
    </location>
</feature>
<dbReference type="PANTHER" id="PTHR23502:SF47">
    <property type="entry name" value="MAJOR FACILITATOR SUPERFAMILY (MFS) PROFILE DOMAIN-CONTAINING PROTEIN-RELATED"/>
    <property type="match status" value="1"/>
</dbReference>
<evidence type="ECO:0000256" key="5">
    <source>
        <dbReference type="SAM" id="MobiDB-lite"/>
    </source>
</evidence>
<keyword evidence="8" id="KW-1185">Reference proteome</keyword>
<dbReference type="VEuPathDB" id="FungiDB:yc1106_05225"/>
<feature type="transmembrane region" description="Helical" evidence="6">
    <location>
        <begin position="190"/>
        <end position="207"/>
    </location>
</feature>
<evidence type="ECO:0000313" key="7">
    <source>
        <dbReference type="EMBL" id="USP77951.1"/>
    </source>
</evidence>
<evidence type="ECO:0000256" key="2">
    <source>
        <dbReference type="ARBA" id="ARBA00022692"/>
    </source>
</evidence>